<comment type="caution">
    <text evidence="2">The sequence shown here is derived from an EMBL/GenBank/DDBJ whole genome shotgun (WGS) entry which is preliminary data.</text>
</comment>
<protein>
    <submittedName>
        <fullName evidence="2">Uncharacterized protein</fullName>
    </submittedName>
</protein>
<proteinExistence type="predicted"/>
<dbReference type="Proteomes" id="UP001054902">
    <property type="component" value="Unassembled WGS sequence"/>
</dbReference>
<sequence>MDNTNSSNKRKDKHSLSPFHTAKKHRFSSLGQQPLFVQDQLHLSPIVLSPLMPVPPPLDLLTMNNQQGRESQGNKNASFTWEPTATSMITNENEARFFSTFGEPFIVNEQERNNDYKNSPPFNHYENDDMITHTNRSNTTDSTISSKRAYAAQQLMNLHQETVKTNEPPQVPEVSEYDWSTSSQLNTGVVNNNNVFFDSSYLDRADLPILNRKKSSLSDINQLDTAYPSGFQQPASSFEQRDGNSIDNKNLFEPIQLTRTTVRESQNQVPCLLPKEKDNLSDEDVKQFLHKMTSEQKFLVYKELNNEFYRKICNSHSQTGAELKNSFVSTKLSSTSTNNQNEEYAPLFPLLDYDLQGLSKENNNITMHEYNAIKKDADCESIVKECSFRRGTGIIEGRAYFKSLSSLAFEEKLHYIVQTIEKVSRQLHIGYVERDRKFLHRIWNVYKCFTQHCKCDLKVFASKYGKVAHAEFQCICQETVVDSDDEGLN</sequence>
<gene>
    <name evidence="2" type="ORF">CTEN210_18225</name>
</gene>
<name>A0AAD3DC48_9STRA</name>
<keyword evidence="3" id="KW-1185">Reference proteome</keyword>
<evidence type="ECO:0000313" key="2">
    <source>
        <dbReference type="EMBL" id="GFH61749.1"/>
    </source>
</evidence>
<dbReference type="EMBL" id="BLLK01000075">
    <property type="protein sequence ID" value="GFH61749.1"/>
    <property type="molecule type" value="Genomic_DNA"/>
</dbReference>
<feature type="region of interest" description="Disordered" evidence="1">
    <location>
        <begin position="1"/>
        <end position="20"/>
    </location>
</feature>
<organism evidence="2 3">
    <name type="scientific">Chaetoceros tenuissimus</name>
    <dbReference type="NCBI Taxonomy" id="426638"/>
    <lineage>
        <taxon>Eukaryota</taxon>
        <taxon>Sar</taxon>
        <taxon>Stramenopiles</taxon>
        <taxon>Ochrophyta</taxon>
        <taxon>Bacillariophyta</taxon>
        <taxon>Coscinodiscophyceae</taxon>
        <taxon>Chaetocerotophycidae</taxon>
        <taxon>Chaetocerotales</taxon>
        <taxon>Chaetocerotaceae</taxon>
        <taxon>Chaetoceros</taxon>
    </lineage>
</organism>
<evidence type="ECO:0000256" key="1">
    <source>
        <dbReference type="SAM" id="MobiDB-lite"/>
    </source>
</evidence>
<reference evidence="2 3" key="1">
    <citation type="journal article" date="2021" name="Sci. Rep.">
        <title>The genome of the diatom Chaetoceros tenuissimus carries an ancient integrated fragment of an extant virus.</title>
        <authorList>
            <person name="Hongo Y."/>
            <person name="Kimura K."/>
            <person name="Takaki Y."/>
            <person name="Yoshida Y."/>
            <person name="Baba S."/>
            <person name="Kobayashi G."/>
            <person name="Nagasaki K."/>
            <person name="Hano T."/>
            <person name="Tomaru Y."/>
        </authorList>
    </citation>
    <scope>NUCLEOTIDE SEQUENCE [LARGE SCALE GENOMIC DNA]</scope>
    <source>
        <strain evidence="2 3">NIES-3715</strain>
    </source>
</reference>
<evidence type="ECO:0000313" key="3">
    <source>
        <dbReference type="Proteomes" id="UP001054902"/>
    </source>
</evidence>
<accession>A0AAD3DC48</accession>
<dbReference type="AlphaFoldDB" id="A0AAD3DC48"/>